<dbReference type="EC" id="3.1.3.48" evidence="2"/>
<comment type="similarity">
    <text evidence="1">Belongs to the metallo-dependent hydrolases superfamily. CpsB/CapC family.</text>
</comment>
<evidence type="ECO:0000256" key="2">
    <source>
        <dbReference type="ARBA" id="ARBA00013064"/>
    </source>
</evidence>
<sequence>MSSTVRFPFGMVDIHGHWLPGVDDGAKSLEMSLRMARIAVDDGITTALATPHHLNGIYKTGAERVREEVAALRSEFARAGIELDLLPGSECHLVPELPRELAEGRAMTVADRGKAVLVELPVHSIPVGASTILEEILGLGLSPIIVHPERNSELARKPDRLAEWVEMGCLAQVTARSCIGKFGDLARDASKEMVTRGMIHFVASDTHRDRRRVPDMSYGRSVIEKWTNSEVGKLLAETYPRDLVLGRELELGALDEALPKRRRGWLRKMFGA</sequence>
<dbReference type="Gene3D" id="3.20.20.140">
    <property type="entry name" value="Metal-dependent hydrolases"/>
    <property type="match status" value="1"/>
</dbReference>
<comment type="catalytic activity">
    <reaction evidence="4">
        <text>O-phospho-L-tyrosyl-[protein] + H2O = L-tyrosyl-[protein] + phosphate</text>
        <dbReference type="Rhea" id="RHEA:10684"/>
        <dbReference type="Rhea" id="RHEA-COMP:10136"/>
        <dbReference type="Rhea" id="RHEA-COMP:20101"/>
        <dbReference type="ChEBI" id="CHEBI:15377"/>
        <dbReference type="ChEBI" id="CHEBI:43474"/>
        <dbReference type="ChEBI" id="CHEBI:46858"/>
        <dbReference type="ChEBI" id="CHEBI:61978"/>
        <dbReference type="EC" id="3.1.3.48"/>
    </reaction>
</comment>
<dbReference type="Pfam" id="PF19567">
    <property type="entry name" value="CpsB_CapC"/>
    <property type="match status" value="1"/>
</dbReference>
<dbReference type="AlphaFoldDB" id="A0A3E1KCE1"/>
<dbReference type="PIRSF" id="PIRSF016557">
    <property type="entry name" value="Caps_synth_CpsB"/>
    <property type="match status" value="1"/>
</dbReference>
<dbReference type="Proteomes" id="UP000260351">
    <property type="component" value="Unassembled WGS sequence"/>
</dbReference>
<evidence type="ECO:0000256" key="3">
    <source>
        <dbReference type="ARBA" id="ARBA00022801"/>
    </source>
</evidence>
<dbReference type="GO" id="GO:0030145">
    <property type="term" value="F:manganese ion binding"/>
    <property type="evidence" value="ECO:0007669"/>
    <property type="project" value="InterPro"/>
</dbReference>
<dbReference type="EMBL" id="QUZK01000007">
    <property type="protein sequence ID" value="RFF32494.1"/>
    <property type="molecule type" value="Genomic_DNA"/>
</dbReference>
<evidence type="ECO:0000313" key="6">
    <source>
        <dbReference type="Proteomes" id="UP000260351"/>
    </source>
</evidence>
<gene>
    <name evidence="5" type="ORF">DZC52_01425</name>
</gene>
<dbReference type="GO" id="GO:0045227">
    <property type="term" value="P:capsule polysaccharide biosynthetic process"/>
    <property type="evidence" value="ECO:0007669"/>
    <property type="project" value="UniProtKB-UniPathway"/>
</dbReference>
<proteinExistence type="inferred from homology"/>
<dbReference type="SUPFAM" id="SSF51556">
    <property type="entry name" value="Metallo-dependent hydrolases"/>
    <property type="match status" value="1"/>
</dbReference>
<keyword evidence="3" id="KW-0378">Hydrolase</keyword>
<protein>
    <recommendedName>
        <fullName evidence="2">protein-tyrosine-phosphatase</fullName>
        <ecNumber evidence="2">3.1.3.48</ecNumber>
    </recommendedName>
</protein>
<evidence type="ECO:0000256" key="1">
    <source>
        <dbReference type="ARBA" id="ARBA00005750"/>
    </source>
</evidence>
<reference evidence="5 6" key="1">
    <citation type="submission" date="2018-08" db="EMBL/GenBank/DDBJ databases">
        <title>Wenzhouxiangella salilacus sp. nov., a novel bacterium isolated from a saline lake in Xinjiang Province, China.</title>
        <authorList>
            <person name="Han S."/>
        </authorList>
    </citation>
    <scope>NUCLEOTIDE SEQUENCE [LARGE SCALE GENOMIC DNA]</scope>
    <source>
        <strain evidence="5 6">XDB06</strain>
    </source>
</reference>
<dbReference type="InterPro" id="IPR016667">
    <property type="entry name" value="Caps_polysacc_synth_CpsB/CapC"/>
</dbReference>
<dbReference type="OrthoDB" id="9788539at2"/>
<dbReference type="PANTHER" id="PTHR39181">
    <property type="entry name" value="TYROSINE-PROTEIN PHOSPHATASE YWQE"/>
    <property type="match status" value="1"/>
</dbReference>
<organism evidence="5 6">
    <name type="scientific">Wenzhouxiangella sediminis</name>
    <dbReference type="NCBI Taxonomy" id="1792836"/>
    <lineage>
        <taxon>Bacteria</taxon>
        <taxon>Pseudomonadati</taxon>
        <taxon>Pseudomonadota</taxon>
        <taxon>Gammaproteobacteria</taxon>
        <taxon>Chromatiales</taxon>
        <taxon>Wenzhouxiangellaceae</taxon>
        <taxon>Wenzhouxiangella</taxon>
    </lineage>
</organism>
<dbReference type="UniPathway" id="UPA00934"/>
<evidence type="ECO:0000313" key="5">
    <source>
        <dbReference type="EMBL" id="RFF32494.1"/>
    </source>
</evidence>
<dbReference type="GO" id="GO:0004725">
    <property type="term" value="F:protein tyrosine phosphatase activity"/>
    <property type="evidence" value="ECO:0007669"/>
    <property type="project" value="UniProtKB-EC"/>
</dbReference>
<name>A0A3E1KCE1_9GAMM</name>
<accession>A0A3E1KCE1</accession>
<keyword evidence="6" id="KW-1185">Reference proteome</keyword>
<dbReference type="InterPro" id="IPR032466">
    <property type="entry name" value="Metal_Hydrolase"/>
</dbReference>
<comment type="caution">
    <text evidence="5">The sequence shown here is derived from an EMBL/GenBank/DDBJ whole genome shotgun (WGS) entry which is preliminary data.</text>
</comment>
<evidence type="ECO:0000256" key="4">
    <source>
        <dbReference type="ARBA" id="ARBA00051722"/>
    </source>
</evidence>
<dbReference type="PANTHER" id="PTHR39181:SF1">
    <property type="entry name" value="TYROSINE-PROTEIN PHOSPHATASE YWQE"/>
    <property type="match status" value="1"/>
</dbReference>